<dbReference type="PANTHER" id="PTHR47354:SF1">
    <property type="entry name" value="CARNITINE MONOOXYGENASE REDUCTASE SUBUNIT"/>
    <property type="match status" value="1"/>
</dbReference>
<feature type="domain" description="2Fe-2S ferredoxin-type" evidence="7">
    <location>
        <begin position="255"/>
        <end position="338"/>
    </location>
</feature>
<evidence type="ECO:0000313" key="9">
    <source>
        <dbReference type="EMBL" id="CAB3757053.1"/>
    </source>
</evidence>
<dbReference type="Gene3D" id="3.40.50.80">
    <property type="entry name" value="Nucleotide-binding domain of ferredoxin-NADP reductase (FNR) module"/>
    <property type="match status" value="1"/>
</dbReference>
<dbReference type="InterPro" id="IPR012675">
    <property type="entry name" value="Beta-grasp_dom_sf"/>
</dbReference>
<dbReference type="Pfam" id="PF00111">
    <property type="entry name" value="Fer2"/>
    <property type="match status" value="1"/>
</dbReference>
<evidence type="ECO:0000313" key="10">
    <source>
        <dbReference type="Proteomes" id="UP000494363"/>
    </source>
</evidence>
<dbReference type="InterPro" id="IPR017938">
    <property type="entry name" value="Riboflavin_synthase-like_b-brl"/>
</dbReference>
<name>A0A6J5DT00_9BURK</name>
<dbReference type="SUPFAM" id="SSF63380">
    <property type="entry name" value="Riboflavin synthase domain-like"/>
    <property type="match status" value="1"/>
</dbReference>
<dbReference type="InterPro" id="IPR001041">
    <property type="entry name" value="2Fe-2S_ferredoxin-type"/>
</dbReference>
<dbReference type="PRINTS" id="PR00409">
    <property type="entry name" value="PHDIOXRDTASE"/>
</dbReference>
<reference evidence="9 10" key="1">
    <citation type="submission" date="2020-04" db="EMBL/GenBank/DDBJ databases">
        <authorList>
            <person name="De Canck E."/>
        </authorList>
    </citation>
    <scope>NUCLEOTIDE SEQUENCE [LARGE SCALE GENOMIC DNA]</scope>
    <source>
        <strain evidence="9 10">LMG 29542</strain>
    </source>
</reference>
<dbReference type="AlphaFoldDB" id="A0A6J5DT00"/>
<evidence type="ECO:0000259" key="7">
    <source>
        <dbReference type="PROSITE" id="PS51085"/>
    </source>
</evidence>
<dbReference type="RefSeq" id="WP_175227235.1">
    <property type="nucleotide sequence ID" value="NZ_CADIKH010000012.1"/>
</dbReference>
<proteinExistence type="predicted"/>
<dbReference type="CDD" id="cd06185">
    <property type="entry name" value="PDR_like"/>
    <property type="match status" value="1"/>
</dbReference>
<dbReference type="InterPro" id="IPR036010">
    <property type="entry name" value="2Fe-2S_ferredoxin-like_sf"/>
</dbReference>
<evidence type="ECO:0000256" key="4">
    <source>
        <dbReference type="ARBA" id="ARBA00023002"/>
    </source>
</evidence>
<keyword evidence="3" id="KW-0479">Metal-binding</keyword>
<keyword evidence="9" id="KW-0223">Dioxygenase</keyword>
<dbReference type="Proteomes" id="UP000494363">
    <property type="component" value="Unassembled WGS sequence"/>
</dbReference>
<dbReference type="Gene3D" id="2.40.30.10">
    <property type="entry name" value="Translation factors"/>
    <property type="match status" value="1"/>
</dbReference>
<evidence type="ECO:0000256" key="6">
    <source>
        <dbReference type="ARBA" id="ARBA00023014"/>
    </source>
</evidence>
<dbReference type="GO" id="GO:0051213">
    <property type="term" value="F:dioxygenase activity"/>
    <property type="evidence" value="ECO:0007669"/>
    <property type="project" value="UniProtKB-KW"/>
</dbReference>
<accession>A0A6J5DT00</accession>
<keyword evidence="4 9" id="KW-0560">Oxidoreductase</keyword>
<evidence type="ECO:0000256" key="3">
    <source>
        <dbReference type="ARBA" id="ARBA00022723"/>
    </source>
</evidence>
<dbReference type="PROSITE" id="PS51384">
    <property type="entry name" value="FAD_FR"/>
    <property type="match status" value="1"/>
</dbReference>
<dbReference type="InterPro" id="IPR039261">
    <property type="entry name" value="FNR_nucleotide-bd"/>
</dbReference>
<dbReference type="SUPFAM" id="SSF52343">
    <property type="entry name" value="Ferredoxin reductase-like, C-terminal NADP-linked domain"/>
    <property type="match status" value="1"/>
</dbReference>
<evidence type="ECO:0000259" key="8">
    <source>
        <dbReference type="PROSITE" id="PS51384"/>
    </source>
</evidence>
<feature type="domain" description="FAD-binding FR-type" evidence="8">
    <location>
        <begin position="12"/>
        <end position="114"/>
    </location>
</feature>
<evidence type="ECO:0000256" key="1">
    <source>
        <dbReference type="ARBA" id="ARBA00022630"/>
    </source>
</evidence>
<keyword evidence="10" id="KW-1185">Reference proteome</keyword>
<dbReference type="EMBL" id="CADIKH010000012">
    <property type="protein sequence ID" value="CAB3757053.1"/>
    <property type="molecule type" value="Genomic_DNA"/>
</dbReference>
<dbReference type="GO" id="GO:0051537">
    <property type="term" value="F:2 iron, 2 sulfur cluster binding"/>
    <property type="evidence" value="ECO:0007669"/>
    <property type="project" value="UniProtKB-KW"/>
</dbReference>
<dbReference type="PANTHER" id="PTHR47354">
    <property type="entry name" value="NADH OXIDOREDUCTASE HCR"/>
    <property type="match status" value="1"/>
</dbReference>
<keyword evidence="6" id="KW-0411">Iron-sulfur</keyword>
<dbReference type="Gene3D" id="3.10.20.30">
    <property type="match status" value="1"/>
</dbReference>
<evidence type="ECO:0000256" key="5">
    <source>
        <dbReference type="ARBA" id="ARBA00023004"/>
    </source>
</evidence>
<dbReference type="EC" id="1.-.-.-" evidence="9"/>
<protein>
    <submittedName>
        <fullName evidence="9">Phthalate dioxygenase reductase</fullName>
        <ecNumber evidence="9">1.-.-.-</ecNumber>
    </submittedName>
</protein>
<gene>
    <name evidence="9" type="primary">ophA1</name>
    <name evidence="9" type="ORF">LMG29542_02992</name>
</gene>
<dbReference type="GO" id="GO:0046872">
    <property type="term" value="F:metal ion binding"/>
    <property type="evidence" value="ECO:0007669"/>
    <property type="project" value="UniProtKB-KW"/>
</dbReference>
<organism evidence="9 10">
    <name type="scientific">Paraburkholderia humisilvae</name>
    <dbReference type="NCBI Taxonomy" id="627669"/>
    <lineage>
        <taxon>Bacteria</taxon>
        <taxon>Pseudomonadati</taxon>
        <taxon>Pseudomonadota</taxon>
        <taxon>Betaproteobacteria</taxon>
        <taxon>Burkholderiales</taxon>
        <taxon>Burkholderiaceae</taxon>
        <taxon>Paraburkholderia</taxon>
    </lineage>
</organism>
<keyword evidence="1" id="KW-0285">Flavoprotein</keyword>
<keyword evidence="2" id="KW-0001">2Fe-2S</keyword>
<sequence>METIGISPKPDDQSLHLLVRQIRFEGKGINSYELVDPCGANLPPFDAGSHIDIHLGGGLIRQYSLCNSPEDEKRYVIAVLKDEKGRGGSKAVHEKLRVQDIVRVSRPRNRFPLAADAEKVILLAGGIGVTPLKSMAHALEAQGVNYELHYCARDAGCTAFNAELASLAESGHLHYHFDGGSEQGRLDIGRLLTNPSHGQHVYYCGPAGFMQACAEATSHWPKGSVHFEHFKAPERPPASRRRDDELSLGTASDSFEVVLAKSGRIIPVGSGQSIADALNEAGTTVPTSCCAGLCATCKVRYLEGEVEHKDFILSDDERADQLTVCVSRAKSCRIVLDL</sequence>
<dbReference type="InterPro" id="IPR001433">
    <property type="entry name" value="OxRdtase_FAD/NAD-bd"/>
</dbReference>
<dbReference type="CDD" id="cd00207">
    <property type="entry name" value="fer2"/>
    <property type="match status" value="1"/>
</dbReference>
<dbReference type="SUPFAM" id="SSF54292">
    <property type="entry name" value="2Fe-2S ferredoxin-like"/>
    <property type="match status" value="1"/>
</dbReference>
<dbReference type="InterPro" id="IPR050415">
    <property type="entry name" value="MRET"/>
</dbReference>
<dbReference type="PROSITE" id="PS51085">
    <property type="entry name" value="2FE2S_FER_2"/>
    <property type="match status" value="1"/>
</dbReference>
<evidence type="ECO:0000256" key="2">
    <source>
        <dbReference type="ARBA" id="ARBA00022714"/>
    </source>
</evidence>
<dbReference type="InterPro" id="IPR017927">
    <property type="entry name" value="FAD-bd_FR_type"/>
</dbReference>
<dbReference type="Pfam" id="PF00175">
    <property type="entry name" value="NAD_binding_1"/>
    <property type="match status" value="1"/>
</dbReference>
<keyword evidence="5" id="KW-0408">Iron</keyword>